<dbReference type="AlphaFoldDB" id="A0AB34KAC8"/>
<name>A0AB34KAC8_PRYPA</name>
<sequence length="121" mass="12689">MVLSVPPLLEELMGRHVTEDATHALATWQGVLWGAAQRLRERPEQSDGVQRRWMGTTDQLSSVIAGSVVLGGDDTALDVVPLSTEATPAVKGSPHGVYGYCPGTRHGARGGDVGGAYRPGA</sequence>
<proteinExistence type="predicted"/>
<gene>
    <name evidence="1" type="ORF">AB1Y20_001256</name>
</gene>
<organism evidence="1 2">
    <name type="scientific">Prymnesium parvum</name>
    <name type="common">Toxic golden alga</name>
    <dbReference type="NCBI Taxonomy" id="97485"/>
    <lineage>
        <taxon>Eukaryota</taxon>
        <taxon>Haptista</taxon>
        <taxon>Haptophyta</taxon>
        <taxon>Prymnesiophyceae</taxon>
        <taxon>Prymnesiales</taxon>
        <taxon>Prymnesiaceae</taxon>
        <taxon>Prymnesium</taxon>
    </lineage>
</organism>
<accession>A0AB34KAC8</accession>
<reference evidence="1 2" key="1">
    <citation type="journal article" date="2024" name="Science">
        <title>Giant polyketide synthase enzymes in the biosynthesis of giant marine polyether toxins.</title>
        <authorList>
            <person name="Fallon T.R."/>
            <person name="Shende V.V."/>
            <person name="Wierzbicki I.H."/>
            <person name="Pendleton A.L."/>
            <person name="Watervoot N.F."/>
            <person name="Auber R.P."/>
            <person name="Gonzalez D.J."/>
            <person name="Wisecaver J.H."/>
            <person name="Moore B.S."/>
        </authorList>
    </citation>
    <scope>NUCLEOTIDE SEQUENCE [LARGE SCALE GENOMIC DNA]</scope>
    <source>
        <strain evidence="1 2">12B1</strain>
    </source>
</reference>
<dbReference type="EMBL" id="JBGBPQ010000001">
    <property type="protein sequence ID" value="KAL1530347.1"/>
    <property type="molecule type" value="Genomic_DNA"/>
</dbReference>
<dbReference type="Proteomes" id="UP001515480">
    <property type="component" value="Unassembled WGS sequence"/>
</dbReference>
<evidence type="ECO:0000313" key="2">
    <source>
        <dbReference type="Proteomes" id="UP001515480"/>
    </source>
</evidence>
<keyword evidence="2" id="KW-1185">Reference proteome</keyword>
<protein>
    <submittedName>
        <fullName evidence="1">Uncharacterized protein</fullName>
    </submittedName>
</protein>
<evidence type="ECO:0000313" key="1">
    <source>
        <dbReference type="EMBL" id="KAL1530347.1"/>
    </source>
</evidence>
<comment type="caution">
    <text evidence="1">The sequence shown here is derived from an EMBL/GenBank/DDBJ whole genome shotgun (WGS) entry which is preliminary data.</text>
</comment>